<dbReference type="AlphaFoldDB" id="A0AAP0LRU1"/>
<evidence type="ECO:0000313" key="4">
    <source>
        <dbReference type="EMBL" id="KAK9183398.1"/>
    </source>
</evidence>
<dbReference type="PANTHER" id="PTHR33116">
    <property type="entry name" value="REVERSE TRANSCRIPTASE ZINC-BINDING DOMAIN-CONTAINING PROTEIN-RELATED-RELATED"/>
    <property type="match status" value="1"/>
</dbReference>
<dbReference type="Proteomes" id="UP001428341">
    <property type="component" value="Unassembled WGS sequence"/>
</dbReference>
<dbReference type="EMBL" id="JBCGBO010000024">
    <property type="protein sequence ID" value="KAK9183398.1"/>
    <property type="molecule type" value="Genomic_DNA"/>
</dbReference>
<evidence type="ECO:0000259" key="2">
    <source>
        <dbReference type="Pfam" id="PF13456"/>
    </source>
</evidence>
<dbReference type="InterPro" id="IPR026960">
    <property type="entry name" value="RVT-Znf"/>
</dbReference>
<reference evidence="4 5" key="1">
    <citation type="submission" date="2024-05" db="EMBL/GenBank/DDBJ databases">
        <title>Haplotype-resolved chromosome-level genome assembly of Huyou (Citrus changshanensis).</title>
        <authorList>
            <person name="Miao C."/>
            <person name="Chen W."/>
            <person name="Wu Y."/>
            <person name="Wang L."/>
            <person name="Zhao S."/>
            <person name="Grierson D."/>
            <person name="Xu C."/>
            <person name="Chen K."/>
        </authorList>
    </citation>
    <scope>NUCLEOTIDE SEQUENCE [LARGE SCALE GENOMIC DNA]</scope>
    <source>
        <strain evidence="4">01-14</strain>
        <tissue evidence="4">Leaf</tissue>
    </source>
</reference>
<feature type="domain" description="RNase H type-1" evidence="2">
    <location>
        <begin position="616"/>
        <end position="688"/>
    </location>
</feature>
<accession>A0AAP0LRU1</accession>
<feature type="region of interest" description="Disordered" evidence="1">
    <location>
        <begin position="52"/>
        <end position="74"/>
    </location>
</feature>
<evidence type="ECO:0000259" key="3">
    <source>
        <dbReference type="Pfam" id="PF13966"/>
    </source>
</evidence>
<dbReference type="GO" id="GO:0003676">
    <property type="term" value="F:nucleic acid binding"/>
    <property type="evidence" value="ECO:0007669"/>
    <property type="project" value="InterPro"/>
</dbReference>
<evidence type="ECO:0000256" key="1">
    <source>
        <dbReference type="SAM" id="MobiDB-lite"/>
    </source>
</evidence>
<organism evidence="4 5">
    <name type="scientific">Citrus x changshan-huyou</name>
    <dbReference type="NCBI Taxonomy" id="2935761"/>
    <lineage>
        <taxon>Eukaryota</taxon>
        <taxon>Viridiplantae</taxon>
        <taxon>Streptophyta</taxon>
        <taxon>Embryophyta</taxon>
        <taxon>Tracheophyta</taxon>
        <taxon>Spermatophyta</taxon>
        <taxon>Magnoliopsida</taxon>
        <taxon>eudicotyledons</taxon>
        <taxon>Gunneridae</taxon>
        <taxon>Pentapetalae</taxon>
        <taxon>rosids</taxon>
        <taxon>malvids</taxon>
        <taxon>Sapindales</taxon>
        <taxon>Rutaceae</taxon>
        <taxon>Aurantioideae</taxon>
        <taxon>Citrus</taxon>
    </lineage>
</organism>
<evidence type="ECO:0000313" key="5">
    <source>
        <dbReference type="Proteomes" id="UP001428341"/>
    </source>
</evidence>
<dbReference type="GO" id="GO:0004523">
    <property type="term" value="F:RNA-DNA hybrid ribonuclease activity"/>
    <property type="evidence" value="ECO:0007669"/>
    <property type="project" value="InterPro"/>
</dbReference>
<feature type="compositionally biased region" description="Basic and acidic residues" evidence="1">
    <location>
        <begin position="62"/>
        <end position="74"/>
    </location>
</feature>
<gene>
    <name evidence="4" type="ORF">WN944_026550</name>
</gene>
<name>A0AAP0LRU1_9ROSI</name>
<dbReference type="PANTHER" id="PTHR33116:SF86">
    <property type="entry name" value="REVERSE TRANSCRIPTASE DOMAIN-CONTAINING PROTEIN"/>
    <property type="match status" value="1"/>
</dbReference>
<feature type="domain" description="Reverse transcriptase zinc-binding" evidence="3">
    <location>
        <begin position="499"/>
        <end position="567"/>
    </location>
</feature>
<dbReference type="Pfam" id="PF13456">
    <property type="entry name" value="RVT_3"/>
    <property type="match status" value="1"/>
</dbReference>
<comment type="caution">
    <text evidence="4">The sequence shown here is derived from an EMBL/GenBank/DDBJ whole genome shotgun (WGS) entry which is preliminary data.</text>
</comment>
<evidence type="ECO:0008006" key="6">
    <source>
        <dbReference type="Google" id="ProtNLM"/>
    </source>
</evidence>
<keyword evidence="5" id="KW-1185">Reference proteome</keyword>
<sequence length="715" mass="80903">MLFEGKIGKAIERHVSTNGMISAQSEGTLHNPSRLLPLPKVKDTVPRTVVPSRLPDSYCRGTPDHSPARPTFPKDEIRREHAHNGPKNHKSGKRTLAKKGVKLILKDTSLVSDLPPLLPLSLPFSPPPNFRYTAPHTTNQKQGKEGLVAVKLDISKAYDRIEWCFVEGIMRKLGFSTQWFGVLQSIDHIIPNTPGNIREAIKHIFNLSVVSHHEQYLGLPSMLGRSKKFFFNTLKARLWHKIKDWKAKLFSSGGKEILIKAVAQAIPTYAMSVFKLPLSFCDDLQKIITQFWWSQNSSSRSFHWLPWLKLCLSKKYGGLGFRELSSFNRALIAKQCWRLISSPHSLVSKVLKAKYYPRGNFMESKLGSNPSYIWRSILWGREVIEVGSRWRIGDGKNVSIYHHRWLPRPSTFKPFSPQLLPSQSRVAILIDEKGCWKEHLIRNNFLEDDANQILKLPLPKKPLEDQLVWSYDKRDQYQVKSGYYVALRLKLKDLPSSSSTNTGWWKYFWNLSLPSKIKIFYWRAFSNILPTYSNLHKRKIPVAPSCPCCGFAYEDQYHALVGCKQAKKPQAIVARAANAVNSFRADTLQHGSSKSIKPNSPRPCWQSPPPSWYKVNIDAAVSSKEDRAGIGVLVCNSEGEVMATSICKVIFSEDIEFVEAIVVHKGIQLVMDIELAPAIIVSDSPNSCNEAAHHQAKLALRNSIEKILARGGSSN</sequence>
<dbReference type="InterPro" id="IPR002156">
    <property type="entry name" value="RNaseH_domain"/>
</dbReference>
<protein>
    <recommendedName>
        <fullName evidence="6">Reverse transcriptase zinc-binding domain-containing protein</fullName>
    </recommendedName>
</protein>
<proteinExistence type="predicted"/>
<dbReference type="Pfam" id="PF13966">
    <property type="entry name" value="zf-RVT"/>
    <property type="match status" value="1"/>
</dbReference>